<dbReference type="RefSeq" id="XP_028877795.1">
    <property type="nucleotide sequence ID" value="XM_029030925.1"/>
</dbReference>
<dbReference type="Pfam" id="PF22279">
    <property type="entry name" value="DGF-1_N"/>
    <property type="match status" value="2"/>
</dbReference>
<feature type="domain" description="Dispersed gene family protein 1 N-terminal" evidence="4">
    <location>
        <begin position="423"/>
        <end position="519"/>
    </location>
</feature>
<accession>A0A1X0NHS8</accession>
<feature type="domain" description="Dispersed gene family protein 1" evidence="2">
    <location>
        <begin position="637"/>
        <end position="755"/>
    </location>
</feature>
<proteinExistence type="predicted"/>
<dbReference type="InterPro" id="IPR053914">
    <property type="entry name" value="DGF-1_N"/>
</dbReference>
<dbReference type="Pfam" id="PF11024">
    <property type="entry name" value="DGF-1_4"/>
    <property type="match status" value="1"/>
</dbReference>
<dbReference type="Pfam" id="PF11038">
    <property type="entry name" value="DGF-1_5"/>
    <property type="match status" value="1"/>
</dbReference>
<evidence type="ECO:0000259" key="4">
    <source>
        <dbReference type="Pfam" id="PF22279"/>
    </source>
</evidence>
<dbReference type="InterPro" id="IPR053915">
    <property type="entry name" value="DGF-1_b-sheet_dom"/>
</dbReference>
<sequence length="850" mass="88262">MYAAGTVTASGSTLSFARNEGLSPRMLSVDIPFLPGTHLKAACNSVGGRVLTTAAEYAAAGFGNAARIEVVDCDTCDKDAYCYAPGTASAAEEGDECVCNCGSSGHGEACVPVENVTLPPAPSSPSSFVLENTTVRSTIVVPTGVSEVTLRHVELDGVHTTIYVASRVVRGVRIVVQNVSLRNGAVLYVMGGAGGRRLRTVAQGETAYDIDDDDSRAVQLSICGVVSFNGAIVLTGTFPAGSVLTMTDSLMITAAATPLVYLPGSQAAQYSPVLVLSNLRLVQSVLVLHGVSLVAVMAGGRTVVAEGAALELTGSGVALDAVVLGGEVALYAGVRVTASDGSVLRVSESKVYAGRGVALDMGVAANASAVVVGDNTGAMSSGALLTVQGVASFVSGSWLSLRGNRISGKLLSLPSYPSSAEFVESTLTLYDNRGSGSDVMDGAVALGSAGRKFVVGCLSLNGQILQPREYQSVGITGVTRTVACNACNVDVSCFPGATRSMSETCRCRCTEGGYGRDCLPVYLPHPDGCNATGPKPELSYTVTLTETRSMTLTSTLTVPTPTATLTVTRYSPTYYGPTLTRQLTPTATLTETVFVTPLPPRTVTTSLTVSVTPSMTDTAGHRSVACPTLRVSTNAHGGGLTQNDIRSGGAVPTWLLVELPAPFRWASDPQLTTRLRFVLRSAVQPNGFSGPWGEMLRNATWTRNATNPYNVLELAVPVYGGYFIGADETIFIECEARAVYGECDGVVLGSFTIASNTPPSLSNALSVIDGVVAGVTVVAVVVTGGLGSSCRCYHCFCDDVKCSGVAGAKGDLPLVHAFCIFSSVLCFCGVKKRQLVLVVFRLSETVFFFF</sequence>
<feature type="domain" description="Dispersed gene family protein 1" evidence="1">
    <location>
        <begin position="527"/>
        <end position="593"/>
    </location>
</feature>
<evidence type="ECO:0000259" key="2">
    <source>
        <dbReference type="Pfam" id="PF11038"/>
    </source>
</evidence>
<dbReference type="AlphaFoldDB" id="A0A1X0NHS8"/>
<evidence type="ECO:0000259" key="1">
    <source>
        <dbReference type="Pfam" id="PF11024"/>
    </source>
</evidence>
<dbReference type="EMBL" id="NBCO01000059">
    <property type="protein sequence ID" value="ORC83729.1"/>
    <property type="molecule type" value="Genomic_DNA"/>
</dbReference>
<protein>
    <submittedName>
        <fullName evidence="5">Dispersed gene family protein 1 (DGF-1)</fullName>
    </submittedName>
</protein>
<dbReference type="VEuPathDB" id="TriTrypDB:TM35_000591210"/>
<feature type="domain" description="Dispersed gene family protein 1 beta-sheet" evidence="3">
    <location>
        <begin position="173"/>
        <end position="350"/>
    </location>
</feature>
<evidence type="ECO:0000313" key="5">
    <source>
        <dbReference type="EMBL" id="ORC83729.1"/>
    </source>
</evidence>
<dbReference type="OrthoDB" id="250307at2759"/>
<dbReference type="GeneID" id="39990705"/>
<evidence type="ECO:0000259" key="3">
    <source>
        <dbReference type="Pfam" id="PF22274"/>
    </source>
</evidence>
<dbReference type="InterPro" id="IPR021004">
    <property type="entry name" value="Dispersed_gene_fam_prot1_dom4"/>
</dbReference>
<dbReference type="Proteomes" id="UP000192257">
    <property type="component" value="Unassembled WGS sequence"/>
</dbReference>
<comment type="caution">
    <text evidence="5">The sequence shown here is derived from an EMBL/GenBank/DDBJ whole genome shotgun (WGS) entry which is preliminary data.</text>
</comment>
<feature type="domain" description="Dispersed gene family protein 1 N-terminal" evidence="4">
    <location>
        <begin position="7"/>
        <end position="111"/>
    </location>
</feature>
<evidence type="ECO:0000313" key="6">
    <source>
        <dbReference type="Proteomes" id="UP000192257"/>
    </source>
</evidence>
<name>A0A1X0NHS8_9TRYP</name>
<gene>
    <name evidence="5" type="ORF">TM35_000591210</name>
</gene>
<reference evidence="5 6" key="1">
    <citation type="submission" date="2017-03" db="EMBL/GenBank/DDBJ databases">
        <title>An alternative strategy for trypanosome survival in the mammalian bloodstream revealed through genome and transcriptome analysis of the ubiquitous bovine parasite Trypanosoma (Megatrypanum) theileri.</title>
        <authorList>
            <person name="Kelly S."/>
            <person name="Ivens A."/>
            <person name="Mott A."/>
            <person name="O'Neill E."/>
            <person name="Emms D."/>
            <person name="Macleod O."/>
            <person name="Voorheis P."/>
            <person name="Matthews J."/>
            <person name="Matthews K."/>
            <person name="Carrington M."/>
        </authorList>
    </citation>
    <scope>NUCLEOTIDE SEQUENCE [LARGE SCALE GENOMIC DNA]</scope>
    <source>
        <strain evidence="5">Edinburgh</strain>
    </source>
</reference>
<dbReference type="Pfam" id="PF22274">
    <property type="entry name" value="DGF-1_beta-sheet"/>
    <property type="match status" value="1"/>
</dbReference>
<dbReference type="InterPro" id="IPR021282">
    <property type="entry name" value="Dispersed_gene_fam_prot1_dom5"/>
</dbReference>
<feature type="non-terminal residue" evidence="5">
    <location>
        <position position="850"/>
    </location>
</feature>
<keyword evidence="6" id="KW-1185">Reference proteome</keyword>
<organism evidence="5 6">
    <name type="scientific">Trypanosoma theileri</name>
    <dbReference type="NCBI Taxonomy" id="67003"/>
    <lineage>
        <taxon>Eukaryota</taxon>
        <taxon>Discoba</taxon>
        <taxon>Euglenozoa</taxon>
        <taxon>Kinetoplastea</taxon>
        <taxon>Metakinetoplastina</taxon>
        <taxon>Trypanosomatida</taxon>
        <taxon>Trypanosomatidae</taxon>
        <taxon>Trypanosoma</taxon>
    </lineage>
</organism>